<name>A0A9P0A123_BEMTA</name>
<evidence type="ECO:0008006" key="10">
    <source>
        <dbReference type="Google" id="ProtNLM"/>
    </source>
</evidence>
<dbReference type="GO" id="GO:0000278">
    <property type="term" value="P:mitotic cell cycle"/>
    <property type="evidence" value="ECO:0007669"/>
    <property type="project" value="UniProtKB-ARBA"/>
</dbReference>
<dbReference type="InterPro" id="IPR039361">
    <property type="entry name" value="Cyclin"/>
</dbReference>
<keyword evidence="9" id="KW-1185">Reference proteome</keyword>
<evidence type="ECO:0000256" key="1">
    <source>
        <dbReference type="ARBA" id="ARBA00022618"/>
    </source>
</evidence>
<evidence type="ECO:0000259" key="6">
    <source>
        <dbReference type="SMART" id="SM00385"/>
    </source>
</evidence>
<dbReference type="Proteomes" id="UP001152759">
    <property type="component" value="Chromosome 1"/>
</dbReference>
<feature type="compositionally biased region" description="Polar residues" evidence="5">
    <location>
        <begin position="22"/>
        <end position="32"/>
    </location>
</feature>
<dbReference type="SMART" id="SM01332">
    <property type="entry name" value="Cyclin_C"/>
    <property type="match status" value="1"/>
</dbReference>
<dbReference type="CDD" id="cd20520">
    <property type="entry name" value="CYCLIN_CCNE_rpt2"/>
    <property type="match status" value="1"/>
</dbReference>
<proteinExistence type="inferred from homology"/>
<feature type="domain" description="Cyclin-like" evidence="6">
    <location>
        <begin position="223"/>
        <end position="308"/>
    </location>
</feature>
<dbReference type="CDD" id="cd20519">
    <property type="entry name" value="CYCLIN_CCNE_rpt1"/>
    <property type="match status" value="1"/>
</dbReference>
<feature type="region of interest" description="Disordered" evidence="5">
    <location>
        <begin position="1"/>
        <end position="138"/>
    </location>
</feature>
<dbReference type="FunFam" id="1.10.472.10:FF:000001">
    <property type="entry name" value="G2/mitotic-specific cyclin"/>
    <property type="match status" value="1"/>
</dbReference>
<dbReference type="GO" id="GO:0005634">
    <property type="term" value="C:nucleus"/>
    <property type="evidence" value="ECO:0007669"/>
    <property type="project" value="UniProtKB-ARBA"/>
</dbReference>
<dbReference type="Pfam" id="PF02984">
    <property type="entry name" value="Cyclin_C"/>
    <property type="match status" value="1"/>
</dbReference>
<feature type="compositionally biased region" description="Polar residues" evidence="5">
    <location>
        <begin position="1"/>
        <end position="10"/>
    </location>
</feature>
<accession>A0A9P0A123</accession>
<feature type="domain" description="Cyclin C-terminal" evidence="7">
    <location>
        <begin position="317"/>
        <end position="443"/>
    </location>
</feature>
<evidence type="ECO:0000313" key="8">
    <source>
        <dbReference type="EMBL" id="CAH0381801.1"/>
    </source>
</evidence>
<dbReference type="PROSITE" id="PS00292">
    <property type="entry name" value="CYCLINS"/>
    <property type="match status" value="1"/>
</dbReference>
<dbReference type="SUPFAM" id="SSF47954">
    <property type="entry name" value="Cyclin-like"/>
    <property type="match status" value="2"/>
</dbReference>
<evidence type="ECO:0000256" key="2">
    <source>
        <dbReference type="ARBA" id="ARBA00023127"/>
    </source>
</evidence>
<evidence type="ECO:0000259" key="7">
    <source>
        <dbReference type="SMART" id="SM01332"/>
    </source>
</evidence>
<comment type="similarity">
    <text evidence="4">Belongs to the cyclin family.</text>
</comment>
<dbReference type="KEGG" id="btab:109043120"/>
<dbReference type="Gene3D" id="1.10.472.10">
    <property type="entry name" value="Cyclin-like"/>
    <property type="match status" value="2"/>
</dbReference>
<dbReference type="InterPro" id="IPR004367">
    <property type="entry name" value="Cyclin_C-dom"/>
</dbReference>
<dbReference type="InterPro" id="IPR048258">
    <property type="entry name" value="Cyclins_cyclin-box"/>
</dbReference>
<dbReference type="AlphaFoldDB" id="A0A9P0A123"/>
<dbReference type="InterPro" id="IPR036915">
    <property type="entry name" value="Cyclin-like_sf"/>
</dbReference>
<reference evidence="8" key="1">
    <citation type="submission" date="2021-12" db="EMBL/GenBank/DDBJ databases">
        <authorList>
            <person name="King R."/>
        </authorList>
    </citation>
    <scope>NUCLEOTIDE SEQUENCE</scope>
</reference>
<organism evidence="8 9">
    <name type="scientific">Bemisia tabaci</name>
    <name type="common">Sweetpotato whitefly</name>
    <name type="synonym">Aleurodes tabaci</name>
    <dbReference type="NCBI Taxonomy" id="7038"/>
    <lineage>
        <taxon>Eukaryota</taxon>
        <taxon>Metazoa</taxon>
        <taxon>Ecdysozoa</taxon>
        <taxon>Arthropoda</taxon>
        <taxon>Hexapoda</taxon>
        <taxon>Insecta</taxon>
        <taxon>Pterygota</taxon>
        <taxon>Neoptera</taxon>
        <taxon>Paraneoptera</taxon>
        <taxon>Hemiptera</taxon>
        <taxon>Sternorrhyncha</taxon>
        <taxon>Aleyrodoidea</taxon>
        <taxon>Aleyrodidae</taxon>
        <taxon>Aleyrodinae</taxon>
        <taxon>Bemisia</taxon>
    </lineage>
</organism>
<dbReference type="PANTHER" id="PTHR10177">
    <property type="entry name" value="CYCLINS"/>
    <property type="match status" value="1"/>
</dbReference>
<dbReference type="InterPro" id="IPR006671">
    <property type="entry name" value="Cyclin_N"/>
</dbReference>
<keyword evidence="1" id="KW-0132">Cell division</keyword>
<dbReference type="EMBL" id="OU963862">
    <property type="protein sequence ID" value="CAH0381801.1"/>
    <property type="molecule type" value="Genomic_DNA"/>
</dbReference>
<evidence type="ECO:0000313" key="9">
    <source>
        <dbReference type="Proteomes" id="UP001152759"/>
    </source>
</evidence>
<sequence>MHRQSCQLTKAASLKRKRRSSENFNNIENQPVPSHHDKKFKDEDTDCDSDHSETGSRLPLSEISVLAATSKDQRCLSAGSTDSELPNVDRLSVSDTSPESPAISPSGLLPKDTSLLSDFGLSPGESESPSPVKPCSSGSKLVSAYGQLTPSDSQVEQTEWNSSRTTSCLPLRDSPFPVLEWADHKELWRLMCSKDESTLSQRDPNMFDHHPSLLPRMRAVLLDWINEVCEVYKLHRETFYLTVDYLDRYLSAREGVPKQQLQLIGITCLLIASKMEEIYPPKVSEYAYVTDGACTESEIHAMELSILKVLHWCLSPFTIHNWLSVYLQLCYQGNERHNLGFVYSQFSPALFSQLCQLVDLATLDINSLKFSYSVIAISAVYLVCSEQLALHVSGFNYSFISDCVDWMRDFWNVLLEENPGGRMDATSTALPPGPNKVSAFDLTHTLQTHSVTLEMLESGQARQEARLREKLSKASPLVVTANLNLLTPPSSSKKA</sequence>
<dbReference type="GO" id="GO:0051301">
    <property type="term" value="P:cell division"/>
    <property type="evidence" value="ECO:0007669"/>
    <property type="project" value="UniProtKB-KW"/>
</dbReference>
<dbReference type="InterPro" id="IPR013763">
    <property type="entry name" value="Cyclin-like_dom"/>
</dbReference>
<keyword evidence="2 4" id="KW-0195">Cyclin</keyword>
<protein>
    <recommendedName>
        <fullName evidence="10">Cyclin E</fullName>
    </recommendedName>
</protein>
<keyword evidence="3" id="KW-0131">Cell cycle</keyword>
<evidence type="ECO:0000256" key="3">
    <source>
        <dbReference type="ARBA" id="ARBA00023306"/>
    </source>
</evidence>
<evidence type="ECO:0000256" key="4">
    <source>
        <dbReference type="RuleBase" id="RU000383"/>
    </source>
</evidence>
<dbReference type="SMART" id="SM00385">
    <property type="entry name" value="CYCLIN"/>
    <property type="match status" value="1"/>
</dbReference>
<gene>
    <name evidence="8" type="ORF">BEMITA_LOCUS1417</name>
</gene>
<evidence type="ECO:0000256" key="5">
    <source>
        <dbReference type="SAM" id="MobiDB-lite"/>
    </source>
</evidence>
<dbReference type="Pfam" id="PF00134">
    <property type="entry name" value="Cyclin_N"/>
    <property type="match status" value="1"/>
</dbReference>